<dbReference type="InterPro" id="IPR023159">
    <property type="entry name" value="SO1590-like_sf"/>
</dbReference>
<dbReference type="EMBL" id="LT607750">
    <property type="protein sequence ID" value="SCG59421.1"/>
    <property type="molecule type" value="Genomic_DNA"/>
</dbReference>
<gene>
    <name evidence="2" type="ORF">GA0070609_3542</name>
</gene>
<evidence type="ECO:0000313" key="2">
    <source>
        <dbReference type="EMBL" id="SCG59421.1"/>
    </source>
</evidence>
<dbReference type="InterPro" id="IPR021607">
    <property type="entry name" value="DUF3224"/>
</dbReference>
<dbReference type="AlphaFoldDB" id="A0A1C5IN22"/>
<evidence type="ECO:0008006" key="4">
    <source>
        <dbReference type="Google" id="ProtNLM"/>
    </source>
</evidence>
<reference evidence="2 3" key="1">
    <citation type="submission" date="2016-06" db="EMBL/GenBank/DDBJ databases">
        <authorList>
            <person name="Kjaerup R.B."/>
            <person name="Dalgaard T.S."/>
            <person name="Juul-Madsen H.R."/>
        </authorList>
    </citation>
    <scope>NUCLEOTIDE SEQUENCE [LARGE SCALE GENOMIC DNA]</scope>
    <source>
        <strain evidence="2 3">DSM 43904</strain>
    </source>
</reference>
<name>A0A1C5IN22_9ACTN</name>
<organism evidence="2 3">
    <name type="scientific">Micromonospora echinaurantiaca</name>
    <dbReference type="NCBI Taxonomy" id="47857"/>
    <lineage>
        <taxon>Bacteria</taxon>
        <taxon>Bacillati</taxon>
        <taxon>Actinomycetota</taxon>
        <taxon>Actinomycetes</taxon>
        <taxon>Micromonosporales</taxon>
        <taxon>Micromonosporaceae</taxon>
        <taxon>Micromonospora</taxon>
    </lineage>
</organism>
<feature type="region of interest" description="Disordered" evidence="1">
    <location>
        <begin position="1"/>
        <end position="28"/>
    </location>
</feature>
<proteinExistence type="predicted"/>
<dbReference type="Gene3D" id="2.40.350.10">
    <property type="entry name" value="SO1590-like"/>
    <property type="match status" value="1"/>
</dbReference>
<dbReference type="Proteomes" id="UP000198217">
    <property type="component" value="Chromosome I"/>
</dbReference>
<evidence type="ECO:0000313" key="3">
    <source>
        <dbReference type="Proteomes" id="UP000198217"/>
    </source>
</evidence>
<protein>
    <recommendedName>
        <fullName evidence="4">DUF3224 domain-containing protein</fullName>
    </recommendedName>
</protein>
<sequence>MTRMSERATGGFTLDSWDEEPYDEGGGGTLAEARITKSFTGDLVGTSVTRILMCRTPVESSAAYVGFERFTGTLAGRRGSFVLHHTAGSDTETGSRLSWTVVPDSATDELRGLRGGGQIVVGPDGGHTYQLDYRLD</sequence>
<keyword evidence="3" id="KW-1185">Reference proteome</keyword>
<dbReference type="SUPFAM" id="SSF159238">
    <property type="entry name" value="SO1590-like"/>
    <property type="match status" value="1"/>
</dbReference>
<evidence type="ECO:0000256" key="1">
    <source>
        <dbReference type="SAM" id="MobiDB-lite"/>
    </source>
</evidence>
<accession>A0A1C5IN22</accession>
<dbReference type="Pfam" id="PF11528">
    <property type="entry name" value="DUF3224"/>
    <property type="match status" value="1"/>
</dbReference>